<dbReference type="RefSeq" id="WP_241444475.1">
    <property type="nucleotide sequence ID" value="NZ_BSUJ01000001.1"/>
</dbReference>
<reference evidence="4" key="1">
    <citation type="journal article" date="2019" name="Int. J. Syst. Evol. Microbiol.">
        <title>The Global Catalogue of Microorganisms (GCM) 10K type strain sequencing project: providing services to taxonomists for standard genome sequencing and annotation.</title>
        <authorList>
            <consortium name="The Broad Institute Genomics Platform"/>
            <consortium name="The Broad Institute Genome Sequencing Center for Infectious Disease"/>
            <person name="Wu L."/>
            <person name="Ma J."/>
        </authorList>
    </citation>
    <scope>NUCLEOTIDE SEQUENCE [LARGE SCALE GENOMIC DNA]</scope>
    <source>
        <strain evidence="4">NBRC 105830</strain>
    </source>
</reference>
<organism evidence="3 4">
    <name type="scientific">Arsenicicoccus piscis</name>
    <dbReference type="NCBI Taxonomy" id="673954"/>
    <lineage>
        <taxon>Bacteria</taxon>
        <taxon>Bacillati</taxon>
        <taxon>Actinomycetota</taxon>
        <taxon>Actinomycetes</taxon>
        <taxon>Micrococcales</taxon>
        <taxon>Intrasporangiaceae</taxon>
        <taxon>Arsenicicoccus</taxon>
    </lineage>
</organism>
<dbReference type="Proteomes" id="UP001157109">
    <property type="component" value="Unassembled WGS sequence"/>
</dbReference>
<feature type="compositionally biased region" description="Basic residues" evidence="1">
    <location>
        <begin position="7"/>
        <end position="20"/>
    </location>
</feature>
<dbReference type="EMBL" id="BSUJ01000001">
    <property type="protein sequence ID" value="GMA20035.1"/>
    <property type="molecule type" value="Genomic_DNA"/>
</dbReference>
<evidence type="ECO:0000313" key="3">
    <source>
        <dbReference type="EMBL" id="GMA20035.1"/>
    </source>
</evidence>
<accession>A0ABQ6HNK5</accession>
<feature type="chain" id="PRO_5047404210" evidence="2">
    <location>
        <begin position="43"/>
        <end position="77"/>
    </location>
</feature>
<name>A0ABQ6HNK5_9MICO</name>
<gene>
    <name evidence="3" type="ORF">GCM10025862_20560</name>
</gene>
<protein>
    <submittedName>
        <fullName evidence="3">Uncharacterized protein</fullName>
    </submittedName>
</protein>
<evidence type="ECO:0000256" key="2">
    <source>
        <dbReference type="SAM" id="SignalP"/>
    </source>
</evidence>
<feature type="signal peptide" evidence="2">
    <location>
        <begin position="1"/>
        <end position="42"/>
    </location>
</feature>
<keyword evidence="4" id="KW-1185">Reference proteome</keyword>
<feature type="region of interest" description="Disordered" evidence="1">
    <location>
        <begin position="1"/>
        <end position="20"/>
    </location>
</feature>
<sequence length="77" mass="7842">MTSTARATRRTAHSTTHRTAHRLGAVAVLGLAGLAVAPAAHAAAEAPAKPRPTPRVWVQGHLAPGQTIAVYGDCGVN</sequence>
<keyword evidence="2" id="KW-0732">Signal</keyword>
<proteinExistence type="predicted"/>
<evidence type="ECO:0000256" key="1">
    <source>
        <dbReference type="SAM" id="MobiDB-lite"/>
    </source>
</evidence>
<comment type="caution">
    <text evidence="3">The sequence shown here is derived from an EMBL/GenBank/DDBJ whole genome shotgun (WGS) entry which is preliminary data.</text>
</comment>
<evidence type="ECO:0000313" key="4">
    <source>
        <dbReference type="Proteomes" id="UP001157109"/>
    </source>
</evidence>